<dbReference type="AlphaFoldDB" id="A0A1P8F5M3"/>
<dbReference type="Proteomes" id="UP000185934">
    <property type="component" value="Chromosome"/>
</dbReference>
<sequence>MSQFHSTVSRRNFMKGLGLAGAGIGAAALTAPVFHDMDELISSPKANFKHAWYVKNREAYKPTVEVDWDVLKPWNRKANLGFTTIQDTDTLPGFLDNDKRLKDLKAQWKAEQRERWDIKFDALSAASNYWVTSAAAGTPAATGFTTVAADKKWKGTPEEAARVIRAAYSYLGMPEVHFLSATDQRILNLGTTGTLTDNQVKGKVKSVTVAMMRKDFTIARFSTGDPYGYSAQGLLNRRQAEFLTALGYNCISGVSGPNSAFGALGGGSELSRLDHSVSPRFGAGIKVWTLFSTDLQLPEETPIDSGIFRFCAHCKTCSDMCRLNGNFCLSEETEPTWESHNTLPAATQALGYKTWDYKRPGLKKYYADYAYCDIGACLQHCWGQCVFNELDNASIHALIKPIAATTGLFNSSIMAIESYMPFGVREFDDQPKMIADWWNRDLTTWRYDEQTSAGSSQI</sequence>
<proteinExistence type="predicted"/>
<name>A0A1P8F5M3_9CHLR</name>
<dbReference type="InterPro" id="IPR019546">
    <property type="entry name" value="TAT_signal_bac_arc"/>
</dbReference>
<dbReference type="RefSeq" id="WP_076003513.1">
    <property type="nucleotide sequence ID" value="NZ_CP018258.1"/>
</dbReference>
<dbReference type="KEGG" id="dfo:Dform_00370"/>
<dbReference type="OrthoDB" id="41471at2"/>
<protein>
    <submittedName>
        <fullName evidence="1">Reductive dehalogenase</fullName>
    </submittedName>
</protein>
<reference evidence="2" key="1">
    <citation type="submission" date="2016-11" db="EMBL/GenBank/DDBJ databases">
        <title>Dehalogenimonas formicexedens sp. nov., a chlorinated alkane respiring bacterium isolated from contaminated groundwater.</title>
        <authorList>
            <person name="Key T.A."/>
            <person name="Bowman K.S."/>
            <person name="Lee I."/>
            <person name="Chun J."/>
            <person name="Albuquerque L."/>
            <person name="da Costa M.S."/>
            <person name="Rainey F.A."/>
            <person name="Moe W.M."/>
        </authorList>
    </citation>
    <scope>NUCLEOTIDE SEQUENCE [LARGE SCALE GENOMIC DNA]</scope>
    <source>
        <strain evidence="2">NSZ-14</strain>
    </source>
</reference>
<accession>A0A1P8F5M3</accession>
<evidence type="ECO:0000313" key="2">
    <source>
        <dbReference type="Proteomes" id="UP000185934"/>
    </source>
</evidence>
<dbReference type="EMBL" id="CP018258">
    <property type="protein sequence ID" value="APV43730.1"/>
    <property type="molecule type" value="Genomic_DNA"/>
</dbReference>
<gene>
    <name evidence="1" type="ORF">Dform_00370</name>
</gene>
<dbReference type="PROSITE" id="PS51318">
    <property type="entry name" value="TAT"/>
    <property type="match status" value="1"/>
</dbReference>
<dbReference type="STRING" id="1839801.Dform_00370"/>
<organism evidence="1 2">
    <name type="scientific">Dehalogenimonas formicexedens</name>
    <dbReference type="NCBI Taxonomy" id="1839801"/>
    <lineage>
        <taxon>Bacteria</taxon>
        <taxon>Bacillati</taxon>
        <taxon>Chloroflexota</taxon>
        <taxon>Dehalococcoidia</taxon>
        <taxon>Dehalococcoidales</taxon>
        <taxon>Dehalococcoidaceae</taxon>
        <taxon>Dehalogenimonas</taxon>
    </lineage>
</organism>
<dbReference type="NCBIfam" id="TIGR01409">
    <property type="entry name" value="TAT_signal_seq"/>
    <property type="match status" value="1"/>
</dbReference>
<dbReference type="InterPro" id="IPR006311">
    <property type="entry name" value="TAT_signal"/>
</dbReference>
<keyword evidence="2" id="KW-1185">Reference proteome</keyword>
<evidence type="ECO:0000313" key="1">
    <source>
        <dbReference type="EMBL" id="APV43730.1"/>
    </source>
</evidence>